<dbReference type="NCBIfam" id="NF003606">
    <property type="entry name" value="PRK05257.2-1"/>
    <property type="match status" value="1"/>
</dbReference>
<dbReference type="EMBL" id="JBHLVX010000009">
    <property type="protein sequence ID" value="MFC0266856.1"/>
    <property type="molecule type" value="Genomic_DNA"/>
</dbReference>
<sequence length="584" mass="64032">MRKQLTAALGLHLCMLPGFALAGEQNTSSDDDVVDVVLIGGGTMSVTLGTWLNELEPGWNIHLYERLDSIAQESSDGWNNAGTGHSAFCEMNYTPPTDDGGVDISRAIGVTEQFEISRQFWAHQVERGILPDPNDFISNVPHVSVVWGQDNIDFLRERYSRMSENPLYAGMEYTEDNATMAEWMPLVMDGREDGTPMAATRMQLGTEVNWGAMTRQMADNLARQNNVSLTMNSEVRGLDRNDDGTWRVTIADLESGDTHTVNSRYVFNGAGGAALLLLQESGIPEAEQYAGFPVGGSFLYTTNQDVVSRHDVKAYGLAAEGSPPMSVPHLDRRFLDGQPALFFGPFATFSTKFLKNGSWTDLFSSMTFSNTLPMMKVGLNNFNLVRYLVGQVLQDREDRLAALRQYYPDLNPDDWQLWNAGQRVQIIKKTEDGSRLQFGTEVVVSEDGTMSALLGASPGASTAPPIMLNLMTRVFPDRFESDAWQSTLRDIIPSLGMQLADNPEMLRQVRIDTANMLQLEGQAEFIRANLPGGDDSAPSDSSSANVGEATNPTDEAVDVDGPVDGPVGDVENADVSERQESANP</sequence>
<dbReference type="PANTHER" id="PTHR43104:SF2">
    <property type="entry name" value="L-2-HYDROXYGLUTARATE DEHYDROGENASE, MITOCHONDRIAL"/>
    <property type="match status" value="1"/>
</dbReference>
<comment type="cofactor">
    <cofactor evidence="2 9">
        <name>FAD</name>
        <dbReference type="ChEBI" id="CHEBI:57692"/>
    </cofactor>
</comment>
<evidence type="ECO:0000256" key="9">
    <source>
        <dbReference type="HAMAP-Rule" id="MF_00212"/>
    </source>
</evidence>
<dbReference type="SUPFAM" id="SSF51905">
    <property type="entry name" value="FAD/NAD(P)-binding domain"/>
    <property type="match status" value="1"/>
</dbReference>
<evidence type="ECO:0000256" key="7">
    <source>
        <dbReference type="ARBA" id="ARBA00022827"/>
    </source>
</evidence>
<dbReference type="NCBIfam" id="NF003605">
    <property type="entry name" value="PRK05257.1-4"/>
    <property type="match status" value="1"/>
</dbReference>
<keyword evidence="8 9" id="KW-0560">Oxidoreductase</keyword>
<accession>A0ABV6G0D0</accession>
<feature type="compositionally biased region" description="Low complexity" evidence="10">
    <location>
        <begin position="531"/>
        <end position="544"/>
    </location>
</feature>
<evidence type="ECO:0000256" key="6">
    <source>
        <dbReference type="ARBA" id="ARBA00022630"/>
    </source>
</evidence>
<dbReference type="Proteomes" id="UP001589814">
    <property type="component" value="Unassembled WGS sequence"/>
</dbReference>
<feature type="region of interest" description="Disordered" evidence="10">
    <location>
        <begin position="528"/>
        <end position="584"/>
    </location>
</feature>
<feature type="compositionally biased region" description="Low complexity" evidence="10">
    <location>
        <begin position="559"/>
        <end position="570"/>
    </location>
</feature>
<protein>
    <recommendedName>
        <fullName evidence="9">Probable malate:quinone oxidoreductase</fullName>
        <ecNumber evidence="9">1.1.5.4</ecNumber>
    </recommendedName>
    <alternativeName>
        <fullName evidence="9">MQO</fullName>
    </alternativeName>
    <alternativeName>
        <fullName evidence="9">Malate dehydrogenase [quinone]</fullName>
    </alternativeName>
</protein>
<evidence type="ECO:0000256" key="2">
    <source>
        <dbReference type="ARBA" id="ARBA00001974"/>
    </source>
</evidence>
<dbReference type="HAMAP" id="MF_00212">
    <property type="entry name" value="MQO"/>
    <property type="match status" value="1"/>
</dbReference>
<dbReference type="NCBIfam" id="TIGR01320">
    <property type="entry name" value="mal_quin_oxido"/>
    <property type="match status" value="1"/>
</dbReference>
<evidence type="ECO:0000256" key="8">
    <source>
        <dbReference type="ARBA" id="ARBA00023002"/>
    </source>
</evidence>
<dbReference type="Pfam" id="PF06039">
    <property type="entry name" value="Mqo"/>
    <property type="match status" value="1"/>
</dbReference>
<evidence type="ECO:0000313" key="13">
    <source>
        <dbReference type="Proteomes" id="UP001589814"/>
    </source>
</evidence>
<comment type="similarity">
    <text evidence="4 9">Belongs to the MQO family.</text>
</comment>
<dbReference type="GO" id="GO:0008924">
    <property type="term" value="F:L-malate dehydrogenase (quinone) activity"/>
    <property type="evidence" value="ECO:0007669"/>
    <property type="project" value="UniProtKB-EC"/>
</dbReference>
<evidence type="ECO:0000256" key="10">
    <source>
        <dbReference type="SAM" id="MobiDB-lite"/>
    </source>
</evidence>
<dbReference type="PANTHER" id="PTHR43104">
    <property type="entry name" value="L-2-HYDROXYGLUTARATE DEHYDROGENASE, MITOCHONDRIAL"/>
    <property type="match status" value="1"/>
</dbReference>
<feature type="chain" id="PRO_5046319500" description="Probable malate:quinone oxidoreductase" evidence="11">
    <location>
        <begin position="23"/>
        <end position="584"/>
    </location>
</feature>
<feature type="signal peptide" evidence="11">
    <location>
        <begin position="1"/>
        <end position="22"/>
    </location>
</feature>
<keyword evidence="13" id="KW-1185">Reference proteome</keyword>
<evidence type="ECO:0000256" key="11">
    <source>
        <dbReference type="SAM" id="SignalP"/>
    </source>
</evidence>
<dbReference type="RefSeq" id="WP_019951977.1">
    <property type="nucleotide sequence ID" value="NZ_JBHLVX010000009.1"/>
</dbReference>
<gene>
    <name evidence="9 12" type="primary">mqo</name>
    <name evidence="12" type="ORF">ACFFHW_02400</name>
</gene>
<keyword evidence="5 9" id="KW-0816">Tricarboxylic acid cycle</keyword>
<comment type="pathway">
    <text evidence="3 9">Carbohydrate metabolism; tricarboxylic acid cycle; oxaloacetate from (S)-malate (quinone route): step 1/1.</text>
</comment>
<evidence type="ECO:0000256" key="1">
    <source>
        <dbReference type="ARBA" id="ARBA00001139"/>
    </source>
</evidence>
<comment type="catalytic activity">
    <reaction evidence="1 9">
        <text>(S)-malate + a quinone = a quinol + oxaloacetate</text>
        <dbReference type="Rhea" id="RHEA:46012"/>
        <dbReference type="ChEBI" id="CHEBI:15589"/>
        <dbReference type="ChEBI" id="CHEBI:16452"/>
        <dbReference type="ChEBI" id="CHEBI:24646"/>
        <dbReference type="ChEBI" id="CHEBI:132124"/>
        <dbReference type="EC" id="1.1.5.4"/>
    </reaction>
</comment>
<dbReference type="NCBIfam" id="NF003611">
    <property type="entry name" value="PRK05257.3-2"/>
    <property type="match status" value="1"/>
</dbReference>
<dbReference type="NCBIfam" id="NF009875">
    <property type="entry name" value="PRK13339.1"/>
    <property type="match status" value="1"/>
</dbReference>
<proteinExistence type="inferred from homology"/>
<dbReference type="Gene3D" id="3.30.9.10">
    <property type="entry name" value="D-Amino Acid Oxidase, subunit A, domain 2"/>
    <property type="match status" value="1"/>
</dbReference>
<feature type="compositionally biased region" description="Basic and acidic residues" evidence="10">
    <location>
        <begin position="575"/>
        <end position="584"/>
    </location>
</feature>
<evidence type="ECO:0000313" key="12">
    <source>
        <dbReference type="EMBL" id="MFC0266856.1"/>
    </source>
</evidence>
<keyword evidence="6 9" id="KW-0285">Flavoprotein</keyword>
<name>A0ABV6G0D0_9GAMM</name>
<evidence type="ECO:0000256" key="4">
    <source>
        <dbReference type="ARBA" id="ARBA00006389"/>
    </source>
</evidence>
<evidence type="ECO:0000256" key="5">
    <source>
        <dbReference type="ARBA" id="ARBA00022532"/>
    </source>
</evidence>
<keyword evidence="11" id="KW-0732">Signal</keyword>
<dbReference type="NCBIfam" id="NF003603">
    <property type="entry name" value="PRK05257.1-1"/>
    <property type="match status" value="1"/>
</dbReference>
<reference evidence="12 13" key="1">
    <citation type="submission" date="2024-09" db="EMBL/GenBank/DDBJ databases">
        <authorList>
            <person name="Sun Q."/>
            <person name="Mori K."/>
        </authorList>
    </citation>
    <scope>NUCLEOTIDE SEQUENCE [LARGE SCALE GENOMIC DNA]</scope>
    <source>
        <strain evidence="12 13">CCM 7415</strain>
    </source>
</reference>
<evidence type="ECO:0000256" key="3">
    <source>
        <dbReference type="ARBA" id="ARBA00005012"/>
    </source>
</evidence>
<dbReference type="EC" id="1.1.5.4" evidence="9"/>
<dbReference type="Gene3D" id="3.50.50.60">
    <property type="entry name" value="FAD/NAD(P)-binding domain"/>
    <property type="match status" value="1"/>
</dbReference>
<organism evidence="12 13">
    <name type="scientific">Kushneria aurantia</name>
    <dbReference type="NCBI Taxonomy" id="504092"/>
    <lineage>
        <taxon>Bacteria</taxon>
        <taxon>Pseudomonadati</taxon>
        <taxon>Pseudomonadota</taxon>
        <taxon>Gammaproteobacteria</taxon>
        <taxon>Oceanospirillales</taxon>
        <taxon>Halomonadaceae</taxon>
        <taxon>Kushneria</taxon>
    </lineage>
</organism>
<dbReference type="InterPro" id="IPR006231">
    <property type="entry name" value="MQO"/>
</dbReference>
<keyword evidence="7 9" id="KW-0274">FAD</keyword>
<dbReference type="InterPro" id="IPR036188">
    <property type="entry name" value="FAD/NAD-bd_sf"/>
</dbReference>
<comment type="caution">
    <text evidence="12">The sequence shown here is derived from an EMBL/GenBank/DDBJ whole genome shotgun (WGS) entry which is preliminary data.</text>
</comment>